<keyword evidence="9 12" id="KW-0694">RNA-binding</keyword>
<comment type="subcellular location">
    <subcellularLocation>
        <location evidence="2 12">Nucleus</location>
    </subcellularLocation>
</comment>
<evidence type="ECO:0000256" key="14">
    <source>
        <dbReference type="SAM" id="MobiDB-lite"/>
    </source>
</evidence>
<organism evidence="19 20">
    <name type="scientific">Dactylonectria macrodidyma</name>
    <dbReference type="NCBI Taxonomy" id="307937"/>
    <lineage>
        <taxon>Eukaryota</taxon>
        <taxon>Fungi</taxon>
        <taxon>Dikarya</taxon>
        <taxon>Ascomycota</taxon>
        <taxon>Pezizomycotina</taxon>
        <taxon>Sordariomycetes</taxon>
        <taxon>Hypocreomycetidae</taxon>
        <taxon>Hypocreales</taxon>
        <taxon>Nectriaceae</taxon>
        <taxon>Dactylonectria</taxon>
    </lineage>
</organism>
<dbReference type="SMART" id="SM00315">
    <property type="entry name" value="RGS"/>
    <property type="match status" value="1"/>
</dbReference>
<dbReference type="Pfam" id="PF02194">
    <property type="entry name" value="PXA"/>
    <property type="match status" value="1"/>
</dbReference>
<dbReference type="Gene3D" id="1.10.167.10">
    <property type="entry name" value="Regulator of G-protein Signalling 4, domain 2"/>
    <property type="match status" value="1"/>
</dbReference>
<feature type="transmembrane region" description="Helical" evidence="15">
    <location>
        <begin position="290"/>
        <end position="308"/>
    </location>
</feature>
<dbReference type="Pfam" id="PF00615">
    <property type="entry name" value="RGS"/>
    <property type="match status" value="1"/>
</dbReference>
<feature type="binding site" evidence="12">
    <location>
        <begin position="147"/>
        <end position="148"/>
    </location>
    <ligand>
        <name>S-adenosyl-L-methionine</name>
        <dbReference type="ChEBI" id="CHEBI:59789"/>
    </ligand>
</feature>
<dbReference type="PROSITE" id="PS51625">
    <property type="entry name" value="SAM_MT_TRMB"/>
    <property type="match status" value="1"/>
</dbReference>
<dbReference type="Proteomes" id="UP000738349">
    <property type="component" value="Unassembled WGS sequence"/>
</dbReference>
<dbReference type="Gene3D" id="3.40.50.150">
    <property type="entry name" value="Vaccinia Virus protein VP39"/>
    <property type="match status" value="1"/>
</dbReference>
<dbReference type="PANTHER" id="PTHR22775:SF3">
    <property type="entry name" value="SORTING NEXIN-13"/>
    <property type="match status" value="1"/>
</dbReference>
<feature type="domain" description="PXA" evidence="18">
    <location>
        <begin position="380"/>
        <end position="569"/>
    </location>
</feature>
<proteinExistence type="inferred from homology"/>
<sequence length="1486" mass="167305">MAGPPPPKRHNRDKQRATVTKDGVTQMPKKKFFRQRAHANPFSDHSLEYPTSPDDMDWSEYYPGYVEDVSTEGDSKPRRLRKDVEIVDIGCGFGGLLAALAPILPDTLILGLEIRTQVTQFVQERIRALRSQSSENLYENVGCIRANAMKFLPNFFKKGQLSKIFICFPDPHFKTRKHKARIVSTTLNSEYAYALRPGGIVYTITDVEALHEWMVQHLDAHPAFERVSKEDEEADPCVKVMTDETEEGKKVTRNNGQKFVALFRRLEDPAWSNDAASTTPLAMALKRRDAALAGLAAFVAWGYAVNWLPVLRWAGYAFVTGVLVTLAALFASLVLTSRRPIDRTPRPHGAAFLASQSWRTEVQALRKRQLYTRTPIDLDSPRVSSALDGFLDLILRDFVGSWYSHISRNPAFPNEVDQAIRQALMGLRDSLRDKDLAEIVTSRLVPLLTAHFRDFSDAERSVRGRKLNRSVTESEELDIAIASKFRDGRLHPAASLSFPDTKMVQQDYLRSLVTKIIPRLLPDNMLSSRAVSIIVREIVSCAVLFPVFQLLSEPDTWNQLMENLGRSMLQDRSTVRKLRAALDQHASPAPRSGKPASTPRITPGDSERKFEKFIRAIRKVNNLSDARRFRSEVASQLKRDSLQDKQDQVYLRRLEMGKRLLDQKVNHLAAGGDRRAPMPAPLPASTSSQSRLETASLVELLRDSSGLSYFMEYMDRQRLMPLVQFWLVVDGFRNPLEDDGQEDEQLPSTLPMWTESDRLDLQQIDQAYLSQPELKISASSTTELREFLKAGKSATPAQYFRARRAILRAQSAVLEEMQSRFFQSFKKSDLYYKCLAAQEASNSNTVRPIPPPDHRPTAKASQSFQAKPRPVSRLAPQRSNPLGRRAGSASDLRSANVNGNSNGADPLTRPRRSLDDETPNPLFDDDELEHDGLVDSVQSLDQEPPAEQPPDTKVVQAMEKALNNIMEDDRPLTAEDLRASLFGGPVAAADDNGSSLFSGNDNDSHRGSIDSGIKPNLLGKEADKPSLSSLGLVSAASRIGVFIDDDLFGDEDKYAGEEVDDAMPPDDEDEVHEAAPGDLGLAEAISVLTNDIDRLVAQEAVVESLTKKADLTNNTAELRILRKSKASLQREIRRKELQRQQYVVQESDNSLYGRSTIRIKSIQVGREDDGREFALYVVEVQRNAGEQMPAASWAIPRRYSEFHELHQKLRSRYPSVRNLDFPRRRMVMKFQSEFLRKRREALEKYMRELLHLPEVCRSRDLRAFLSQRVIAEGQDLMDREDKKDMMTRLYDSVTDGMEDILGNIPVLDQISVAGQNLIAAATSQLNTVPLNDNEEAFPAAEAEAELNAFENKELEPFIKPICDIFLEVFELHKGNNWLRGRAVVVVLQQLLGGTIEKKVRDNVKMLVQEDSLLRYIGMVQDSMWPDGQLQRDRKPRTAAEKKKTRTEASLMLATLVPDLAGSVVGRVNAQAASRRIFATLNNSRLK</sequence>
<comment type="catalytic activity">
    <reaction evidence="1 12">
        <text>guanosine(46) in tRNA + S-adenosyl-L-methionine = N(7)-methylguanosine(46) in tRNA + S-adenosyl-L-homocysteine</text>
        <dbReference type="Rhea" id="RHEA:42708"/>
        <dbReference type="Rhea" id="RHEA-COMP:10188"/>
        <dbReference type="Rhea" id="RHEA-COMP:10189"/>
        <dbReference type="ChEBI" id="CHEBI:57856"/>
        <dbReference type="ChEBI" id="CHEBI:59789"/>
        <dbReference type="ChEBI" id="CHEBI:74269"/>
        <dbReference type="ChEBI" id="CHEBI:74480"/>
        <dbReference type="EC" id="2.1.1.33"/>
    </reaction>
</comment>
<evidence type="ECO:0000259" key="18">
    <source>
        <dbReference type="PROSITE" id="PS51207"/>
    </source>
</evidence>
<dbReference type="SUPFAM" id="SSF48097">
    <property type="entry name" value="Regulator of G-protein signaling, RGS"/>
    <property type="match status" value="1"/>
</dbReference>
<keyword evidence="5 12" id="KW-0489">Methyltransferase</keyword>
<dbReference type="GO" id="GO:0000049">
    <property type="term" value="F:tRNA binding"/>
    <property type="evidence" value="ECO:0007669"/>
    <property type="project" value="UniProtKB-UniRule"/>
</dbReference>
<comment type="similarity">
    <text evidence="12">Belongs to the class I-like SAM-binding methyltransferase superfamily. TrmB family.</text>
</comment>
<dbReference type="PROSITE" id="PS50132">
    <property type="entry name" value="RGS"/>
    <property type="match status" value="1"/>
</dbReference>
<dbReference type="PROSITE" id="PS51207">
    <property type="entry name" value="PXA"/>
    <property type="match status" value="1"/>
</dbReference>
<dbReference type="InterPro" id="IPR036305">
    <property type="entry name" value="RGS_sf"/>
</dbReference>
<feature type="transmembrane region" description="Helical" evidence="15">
    <location>
        <begin position="314"/>
        <end position="336"/>
    </location>
</feature>
<dbReference type="InterPro" id="IPR003114">
    <property type="entry name" value="Phox_assoc"/>
</dbReference>
<feature type="compositionally biased region" description="Basic residues" evidence="14">
    <location>
        <begin position="28"/>
        <end position="37"/>
    </location>
</feature>
<evidence type="ECO:0000256" key="12">
    <source>
        <dbReference type="HAMAP-Rule" id="MF_03055"/>
    </source>
</evidence>
<evidence type="ECO:0000256" key="15">
    <source>
        <dbReference type="SAM" id="Phobius"/>
    </source>
</evidence>
<comment type="pathway">
    <text evidence="11 12">tRNA modification; N(7)-methylguanine-tRNA biosynthesis.</text>
</comment>
<dbReference type="CDD" id="cd02440">
    <property type="entry name" value="AdoMet_MTases"/>
    <property type="match status" value="1"/>
</dbReference>
<dbReference type="InterPro" id="IPR001683">
    <property type="entry name" value="PX_dom"/>
</dbReference>
<dbReference type="NCBIfam" id="TIGR00091">
    <property type="entry name" value="tRNA (guanosine(46)-N7)-methyltransferase TrmB"/>
    <property type="match status" value="1"/>
</dbReference>
<evidence type="ECO:0000256" key="1">
    <source>
        <dbReference type="ARBA" id="ARBA00000142"/>
    </source>
</evidence>
<dbReference type="HAMAP" id="MF_03055">
    <property type="entry name" value="tRNA_methyltr_TrmB_euk"/>
    <property type="match status" value="1"/>
</dbReference>
<evidence type="ECO:0000256" key="13">
    <source>
        <dbReference type="SAM" id="Coils"/>
    </source>
</evidence>
<dbReference type="EC" id="2.1.1.33" evidence="12"/>
<evidence type="ECO:0000256" key="10">
    <source>
        <dbReference type="ARBA" id="ARBA00023242"/>
    </source>
</evidence>
<comment type="caution">
    <text evidence="19">The sequence shown here is derived from an EMBL/GenBank/DDBJ whole genome shotgun (WGS) entry which is preliminary data.</text>
</comment>
<evidence type="ECO:0000256" key="6">
    <source>
        <dbReference type="ARBA" id="ARBA00022679"/>
    </source>
</evidence>
<accession>A0A9P9JJT9</accession>
<dbReference type="SUPFAM" id="SSF53335">
    <property type="entry name" value="S-adenosyl-L-methionine-dependent methyltransferases"/>
    <property type="match status" value="1"/>
</dbReference>
<dbReference type="InterPro" id="IPR036871">
    <property type="entry name" value="PX_dom_sf"/>
</dbReference>
<keyword evidence="20" id="KW-1185">Reference proteome</keyword>
<evidence type="ECO:0000259" key="17">
    <source>
        <dbReference type="PROSITE" id="PS50195"/>
    </source>
</evidence>
<keyword evidence="15" id="KW-1133">Transmembrane helix</keyword>
<dbReference type="GO" id="GO:0005634">
    <property type="term" value="C:nucleus"/>
    <property type="evidence" value="ECO:0007669"/>
    <property type="project" value="UniProtKB-SubCell"/>
</dbReference>
<evidence type="ECO:0000256" key="2">
    <source>
        <dbReference type="ARBA" id="ARBA00004123"/>
    </source>
</evidence>
<feature type="binding site" evidence="12">
    <location>
        <position position="167"/>
    </location>
    <ligand>
        <name>S-adenosyl-L-methionine</name>
        <dbReference type="ChEBI" id="CHEBI:59789"/>
    </ligand>
</feature>
<keyword evidence="4 12" id="KW-0820">tRNA-binding</keyword>
<evidence type="ECO:0000256" key="5">
    <source>
        <dbReference type="ARBA" id="ARBA00022603"/>
    </source>
</evidence>
<dbReference type="Pfam" id="PF00787">
    <property type="entry name" value="PX"/>
    <property type="match status" value="1"/>
</dbReference>
<feature type="region of interest" description="Disordered" evidence="14">
    <location>
        <begin position="582"/>
        <end position="605"/>
    </location>
</feature>
<keyword evidence="6 12" id="KW-0808">Transferase</keyword>
<feature type="active site" evidence="12">
    <location>
        <position position="170"/>
    </location>
</feature>
<feature type="domain" description="RGS" evidence="16">
    <location>
        <begin position="696"/>
        <end position="835"/>
    </location>
</feature>
<dbReference type="FunFam" id="3.40.50.150:FF:000060">
    <property type="entry name" value="tRNA (guanine-N(7)-)-methyltransferase"/>
    <property type="match status" value="1"/>
</dbReference>
<evidence type="ECO:0000259" key="16">
    <source>
        <dbReference type="PROSITE" id="PS50132"/>
    </source>
</evidence>
<dbReference type="GO" id="GO:0008176">
    <property type="term" value="F:tRNA (guanine(46)-N7)-methyltransferase activity"/>
    <property type="evidence" value="ECO:0007669"/>
    <property type="project" value="UniProtKB-UniRule"/>
</dbReference>
<comment type="similarity">
    <text evidence="3">Belongs to the sorting nexin family.</text>
</comment>
<keyword evidence="8 12" id="KW-0819">tRNA processing</keyword>
<keyword evidence="7 12" id="KW-0949">S-adenosyl-L-methionine</keyword>
<dbReference type="InterPro" id="IPR013937">
    <property type="entry name" value="Sorting_nexin_C"/>
</dbReference>
<feature type="domain" description="PX" evidence="17">
    <location>
        <begin position="1154"/>
        <end position="1272"/>
    </location>
</feature>
<feature type="binding site" evidence="12">
    <location>
        <begin position="245"/>
        <end position="247"/>
    </location>
    <ligand>
        <name>S-adenosyl-L-methionine</name>
        <dbReference type="ChEBI" id="CHEBI:59789"/>
    </ligand>
</feature>
<evidence type="ECO:0000256" key="3">
    <source>
        <dbReference type="ARBA" id="ARBA00010883"/>
    </source>
</evidence>
<dbReference type="GO" id="GO:0035091">
    <property type="term" value="F:phosphatidylinositol binding"/>
    <property type="evidence" value="ECO:0007669"/>
    <property type="project" value="InterPro"/>
</dbReference>
<feature type="region of interest" description="Disordered" evidence="14">
    <location>
        <begin position="1"/>
        <end position="48"/>
    </location>
</feature>
<dbReference type="InterPro" id="IPR029063">
    <property type="entry name" value="SAM-dependent_MTases_sf"/>
</dbReference>
<keyword evidence="15" id="KW-0472">Membrane</keyword>
<keyword evidence="13" id="KW-0175">Coiled coil</keyword>
<dbReference type="Gene3D" id="3.30.1520.10">
    <property type="entry name" value="Phox-like domain"/>
    <property type="match status" value="1"/>
</dbReference>
<feature type="region of interest" description="Disordered" evidence="14">
    <location>
        <begin position="989"/>
        <end position="1012"/>
    </location>
</feature>
<comment type="function">
    <text evidence="12">Catalyzes the formation of N(7)-methylguanine at position 46 (m7G46) in tRNA.</text>
</comment>
<evidence type="ECO:0000256" key="4">
    <source>
        <dbReference type="ARBA" id="ARBA00022555"/>
    </source>
</evidence>
<name>A0A9P9JJT9_9HYPO</name>
<comment type="subunit">
    <text evidence="12">Forms a complex with TRM82.</text>
</comment>
<feature type="region of interest" description="Disordered" evidence="14">
    <location>
        <begin position="841"/>
        <end position="928"/>
    </location>
</feature>
<dbReference type="SUPFAM" id="SSF64268">
    <property type="entry name" value="PX domain"/>
    <property type="match status" value="1"/>
</dbReference>
<evidence type="ECO:0000256" key="9">
    <source>
        <dbReference type="ARBA" id="ARBA00022884"/>
    </source>
</evidence>
<dbReference type="CDD" id="cd06876">
    <property type="entry name" value="PX_MDM1p"/>
    <property type="match status" value="1"/>
</dbReference>
<dbReference type="InterPro" id="IPR016137">
    <property type="entry name" value="RGS"/>
</dbReference>
<feature type="binding site" evidence="12">
    <location>
        <begin position="113"/>
        <end position="114"/>
    </location>
    <ligand>
        <name>S-adenosyl-L-methionine</name>
        <dbReference type="ChEBI" id="CHEBI:59789"/>
    </ligand>
</feature>
<feature type="region of interest" description="Disordered" evidence="14">
    <location>
        <begin position="670"/>
        <end position="689"/>
    </location>
</feature>
<dbReference type="Pfam" id="PF02390">
    <property type="entry name" value="Methyltransf_4"/>
    <property type="match status" value="1"/>
</dbReference>
<dbReference type="PROSITE" id="PS50195">
    <property type="entry name" value="PX"/>
    <property type="match status" value="1"/>
</dbReference>
<protein>
    <recommendedName>
        <fullName evidence="12">tRNA (guanine-N(7)-)-methyltransferase</fullName>
        <ecNumber evidence="12">2.1.1.33</ecNumber>
    </recommendedName>
    <alternativeName>
        <fullName evidence="12">Transfer RNA methyltransferase 8</fullName>
    </alternativeName>
    <alternativeName>
        <fullName evidence="12">tRNA (guanine(46)-N(7))-methyltransferase</fullName>
    </alternativeName>
    <alternativeName>
        <fullName evidence="12">tRNA(m7G46)-methyltransferase</fullName>
    </alternativeName>
</protein>
<dbReference type="PANTHER" id="PTHR22775">
    <property type="entry name" value="SORTING NEXIN"/>
    <property type="match status" value="1"/>
</dbReference>
<evidence type="ECO:0000256" key="7">
    <source>
        <dbReference type="ARBA" id="ARBA00022691"/>
    </source>
</evidence>
<dbReference type="EMBL" id="JAGMUV010000004">
    <property type="protein sequence ID" value="KAH7161470.1"/>
    <property type="molecule type" value="Genomic_DNA"/>
</dbReference>
<keyword evidence="10 12" id="KW-0539">Nucleus</keyword>
<dbReference type="InterPro" id="IPR025763">
    <property type="entry name" value="Trm8_euk"/>
</dbReference>
<feature type="compositionally biased region" description="Polar residues" evidence="14">
    <location>
        <begin position="992"/>
        <end position="1001"/>
    </location>
</feature>
<evidence type="ECO:0000256" key="8">
    <source>
        <dbReference type="ARBA" id="ARBA00022694"/>
    </source>
</evidence>
<dbReference type="Pfam" id="PF08628">
    <property type="entry name" value="Nexin_C"/>
    <property type="match status" value="1"/>
</dbReference>
<dbReference type="InterPro" id="IPR044926">
    <property type="entry name" value="RGS_subdomain_2"/>
</dbReference>
<dbReference type="SMART" id="SM00312">
    <property type="entry name" value="PX"/>
    <property type="match status" value="1"/>
</dbReference>
<reference evidence="19" key="1">
    <citation type="journal article" date="2021" name="Nat. Commun.">
        <title>Genetic determinants of endophytism in the Arabidopsis root mycobiome.</title>
        <authorList>
            <person name="Mesny F."/>
            <person name="Miyauchi S."/>
            <person name="Thiergart T."/>
            <person name="Pickel B."/>
            <person name="Atanasova L."/>
            <person name="Karlsson M."/>
            <person name="Huettel B."/>
            <person name="Barry K.W."/>
            <person name="Haridas S."/>
            <person name="Chen C."/>
            <person name="Bauer D."/>
            <person name="Andreopoulos W."/>
            <person name="Pangilinan J."/>
            <person name="LaButti K."/>
            <person name="Riley R."/>
            <person name="Lipzen A."/>
            <person name="Clum A."/>
            <person name="Drula E."/>
            <person name="Henrissat B."/>
            <person name="Kohler A."/>
            <person name="Grigoriev I.V."/>
            <person name="Martin F.M."/>
            <person name="Hacquard S."/>
        </authorList>
    </citation>
    <scope>NUCLEOTIDE SEQUENCE</scope>
    <source>
        <strain evidence="19">MPI-CAGE-AT-0147</strain>
    </source>
</reference>
<evidence type="ECO:0000256" key="11">
    <source>
        <dbReference type="ARBA" id="ARBA00060552"/>
    </source>
</evidence>
<dbReference type="SMART" id="SM00313">
    <property type="entry name" value="PXA"/>
    <property type="match status" value="1"/>
</dbReference>
<dbReference type="OrthoDB" id="120967at2759"/>
<gene>
    <name evidence="12" type="primary">TRM8</name>
    <name evidence="19" type="ORF">EDB81DRAFT_839797</name>
</gene>
<dbReference type="GO" id="GO:0106143">
    <property type="term" value="C:tRNA (m7G46) methyltransferase complex"/>
    <property type="evidence" value="ECO:0007669"/>
    <property type="project" value="UniProtKB-ARBA"/>
</dbReference>
<feature type="binding site" evidence="12">
    <location>
        <position position="90"/>
    </location>
    <ligand>
        <name>S-adenosyl-L-methionine</name>
        <dbReference type="ChEBI" id="CHEBI:59789"/>
    </ligand>
</feature>
<evidence type="ECO:0000313" key="19">
    <source>
        <dbReference type="EMBL" id="KAH7161470.1"/>
    </source>
</evidence>
<keyword evidence="15" id="KW-0812">Transmembrane</keyword>
<feature type="coiled-coil region" evidence="13">
    <location>
        <begin position="1111"/>
        <end position="1145"/>
    </location>
</feature>
<evidence type="ECO:0000313" key="20">
    <source>
        <dbReference type="Proteomes" id="UP000738349"/>
    </source>
</evidence>
<dbReference type="InterPro" id="IPR003358">
    <property type="entry name" value="tRNA_(Gua-N-7)_MeTrfase_Trmb"/>
</dbReference>
<feature type="compositionally biased region" description="Polar residues" evidence="14">
    <location>
        <begin position="891"/>
        <end position="903"/>
    </location>
</feature>